<name>G5QIP4_SALRU</name>
<evidence type="ECO:0000313" key="2">
    <source>
        <dbReference type="Proteomes" id="UP000004903"/>
    </source>
</evidence>
<sequence length="38" mass="4505">MCPWREENDDFLPKRRKKLPVNVNEAHKMRALPLDASV</sequence>
<protein>
    <submittedName>
        <fullName evidence="1">Uncharacterized protein</fullName>
    </submittedName>
</protein>
<dbReference type="EMBL" id="AFCT01000921">
    <property type="protein sequence ID" value="EHC89293.1"/>
    <property type="molecule type" value="Genomic_DNA"/>
</dbReference>
<comment type="caution">
    <text evidence="1">The sequence shown here is derived from an EMBL/GenBank/DDBJ whole genome shotgun (WGS) entry which is preliminary data.</text>
</comment>
<reference evidence="1 2" key="1">
    <citation type="journal article" date="2011" name="BMC Genomics">
        <title>Genome sequencing reveals diversification of virulence factor content and possible host adaptation in distinct subpopulations of Salmonella enterica.</title>
        <authorList>
            <person name="den Bakker H.C."/>
            <person name="Moreno Switt A.I."/>
            <person name="Govoni G."/>
            <person name="Cummings C.A."/>
            <person name="Ranieri M.L."/>
            <person name="Degoricija L."/>
            <person name="Hoelzer K."/>
            <person name="Rodriguez-Rivera L.D."/>
            <person name="Brown S."/>
            <person name="Bolchacova E."/>
            <person name="Furtado M.R."/>
            <person name="Wiedmann M."/>
        </authorList>
    </citation>
    <scope>NUCLEOTIDE SEQUENCE [LARGE SCALE GENOMIC DNA]</scope>
    <source>
        <strain evidence="1 2">A4-653</strain>
    </source>
</reference>
<proteinExistence type="predicted"/>
<dbReference type="PATRIC" id="fig|913081.3.peg.1897"/>
<organism evidence="1 2">
    <name type="scientific">Salmonella enterica subsp. enterica serovar Rubislaw str. A4-653</name>
    <dbReference type="NCBI Taxonomy" id="913081"/>
    <lineage>
        <taxon>Bacteria</taxon>
        <taxon>Pseudomonadati</taxon>
        <taxon>Pseudomonadota</taxon>
        <taxon>Gammaproteobacteria</taxon>
        <taxon>Enterobacterales</taxon>
        <taxon>Enterobacteriaceae</taxon>
        <taxon>Salmonella</taxon>
    </lineage>
</organism>
<accession>G5QIP4</accession>
<gene>
    <name evidence="1" type="ORF">LTSERUB_2429</name>
</gene>
<dbReference type="AlphaFoldDB" id="G5QIP4"/>
<dbReference type="Proteomes" id="UP000004903">
    <property type="component" value="Unassembled WGS sequence"/>
</dbReference>
<evidence type="ECO:0000313" key="1">
    <source>
        <dbReference type="EMBL" id="EHC89293.1"/>
    </source>
</evidence>